<evidence type="ECO:0000313" key="2">
    <source>
        <dbReference type="EMBL" id="MBG9987118.1"/>
    </source>
</evidence>
<feature type="domain" description="Csm6 HEPN" evidence="1">
    <location>
        <begin position="90"/>
        <end position="248"/>
    </location>
</feature>
<reference evidence="2 3" key="1">
    <citation type="submission" date="2020-07" db="EMBL/GenBank/DDBJ databases">
        <title>Facklamia lactis sp. nov., isolated from raw milk.</title>
        <authorList>
            <person name="Doll E.V."/>
            <person name="Huptas C."/>
            <person name="Staib L."/>
            <person name="Wenning M."/>
            <person name="Scherer S."/>
        </authorList>
    </citation>
    <scope>NUCLEOTIDE SEQUENCE [LARGE SCALE GENOMIC DNA]</scope>
    <source>
        <strain evidence="2 3">DSM 111018</strain>
    </source>
</reference>
<evidence type="ECO:0000259" key="1">
    <source>
        <dbReference type="Pfam" id="PF09659"/>
    </source>
</evidence>
<dbReference type="InterPro" id="IPR053941">
    <property type="entry name" value="Csm6_HEPN"/>
</dbReference>
<accession>A0ABS0LSH8</accession>
<sequence>MALENDQSESVNFTLLKHMLKHQQYYSMLDYIHIYKEWSNDRIEGLLELGHAYKHTDLKTINLIAPRLQLDFLTQPGKLEQRVYSSAQSLAIKIELREYDDYLRALTPLLVDVLRLVLEATVLPDLDRYLCEVIKETSDGNPLYRGLQWNEPLIEAKSNLIKSTWKHYYGDFFNYDHYVSSSHLVKLITDHVKNPQILEIADQMRKIEKYARNIVAHESVYVNDDWLKERVGMEAKQIHQLLVNLINLAGLTSAKQWQSMVIIDNEIEKELKNSYIKMTK</sequence>
<protein>
    <recommendedName>
        <fullName evidence="1">Csm6 HEPN domain-containing protein</fullName>
    </recommendedName>
</protein>
<dbReference type="EMBL" id="JACBXQ010000006">
    <property type="protein sequence ID" value="MBG9987118.1"/>
    <property type="molecule type" value="Genomic_DNA"/>
</dbReference>
<dbReference type="RefSeq" id="WP_197116039.1">
    <property type="nucleotide sequence ID" value="NZ_JACBXQ010000006.1"/>
</dbReference>
<dbReference type="Proteomes" id="UP000721415">
    <property type="component" value="Unassembled WGS sequence"/>
</dbReference>
<organism evidence="2 3">
    <name type="scientific">Facklamia lactis</name>
    <dbReference type="NCBI Taxonomy" id="2749967"/>
    <lineage>
        <taxon>Bacteria</taxon>
        <taxon>Bacillati</taxon>
        <taxon>Bacillota</taxon>
        <taxon>Bacilli</taxon>
        <taxon>Lactobacillales</taxon>
        <taxon>Aerococcaceae</taxon>
        <taxon>Facklamia</taxon>
    </lineage>
</organism>
<evidence type="ECO:0000313" key="3">
    <source>
        <dbReference type="Proteomes" id="UP000721415"/>
    </source>
</evidence>
<name>A0ABS0LSH8_9LACT</name>
<proteinExistence type="predicted"/>
<keyword evidence="3" id="KW-1185">Reference proteome</keyword>
<dbReference type="Pfam" id="PF09659">
    <property type="entry name" value="Cas_Csm6_HEPN"/>
    <property type="match status" value="1"/>
</dbReference>
<gene>
    <name evidence="2" type="ORF">HZY91_09580</name>
</gene>
<comment type="caution">
    <text evidence="2">The sequence shown here is derived from an EMBL/GenBank/DDBJ whole genome shotgun (WGS) entry which is preliminary data.</text>
</comment>